<dbReference type="InterPro" id="IPR036864">
    <property type="entry name" value="Zn2-C6_fun-type_DNA-bd_sf"/>
</dbReference>
<dbReference type="SMART" id="SM00066">
    <property type="entry name" value="GAL4"/>
    <property type="match status" value="1"/>
</dbReference>
<dbReference type="PANTHER" id="PTHR47424:SF9">
    <property type="entry name" value="TAH-2"/>
    <property type="match status" value="1"/>
</dbReference>
<dbReference type="InterPro" id="IPR051127">
    <property type="entry name" value="Fungal_SecMet_Regulators"/>
</dbReference>
<dbReference type="GO" id="GO:0000981">
    <property type="term" value="F:DNA-binding transcription factor activity, RNA polymerase II-specific"/>
    <property type="evidence" value="ECO:0007669"/>
    <property type="project" value="InterPro"/>
</dbReference>
<dbReference type="InterPro" id="IPR001138">
    <property type="entry name" value="Zn2Cys6_DnaBD"/>
</dbReference>
<dbReference type="PROSITE" id="PS00463">
    <property type="entry name" value="ZN2_CY6_FUNGAL_1"/>
    <property type="match status" value="1"/>
</dbReference>
<evidence type="ECO:0000256" key="3">
    <source>
        <dbReference type="ARBA" id="ARBA00023242"/>
    </source>
</evidence>
<dbReference type="PANTHER" id="PTHR47424">
    <property type="entry name" value="REGULATORY PROTEIN GAL4"/>
    <property type="match status" value="1"/>
</dbReference>
<keyword evidence="1" id="KW-0805">Transcription regulation</keyword>
<feature type="domain" description="Zn(2)-C6 fungal-type" evidence="5">
    <location>
        <begin position="17"/>
        <end position="48"/>
    </location>
</feature>
<evidence type="ECO:0000259" key="5">
    <source>
        <dbReference type="PROSITE" id="PS50048"/>
    </source>
</evidence>
<dbReference type="OrthoDB" id="426882at2759"/>
<feature type="compositionally biased region" description="Pro residues" evidence="4">
    <location>
        <begin position="165"/>
        <end position="177"/>
    </location>
</feature>
<reference evidence="6" key="2">
    <citation type="submission" date="2020-10" db="EMBL/GenBank/DDBJ databases">
        <authorList>
            <person name="Peck L.D."/>
            <person name="Nowell R.W."/>
            <person name="Flood J."/>
            <person name="Ryan M.J."/>
            <person name="Barraclough T.G."/>
        </authorList>
    </citation>
    <scope>NUCLEOTIDE SEQUENCE</scope>
    <source>
        <strain evidence="6">IMI 127659i</strain>
    </source>
</reference>
<keyword evidence="3" id="KW-0539">Nucleus</keyword>
<accession>A0A9P7HU21</accession>
<sequence length="257" mass="28280">MPTKRLSDSMRRRCAAACESCKRRKERCDGNLPCRRCAIRQIASECRYSTPKRRASVSSRQSASVDPGDQPEPLTDLLLNYSAVAQDQQLHETASQLGDSFLDVGASFPDTYRLAENDQQGAVYFGDAANESFLQQIRQLVARTLGPCPFVEQPIQYHTNHDPSCPVPVSEPPPKPGPSHAQQLVSWGMQATSHLLGALDEAEVQAQIDEWLQQDDDAASLSSAICYLILANGALTCPEDEDATAEAYYSYARLIDT</sequence>
<dbReference type="Proteomes" id="UP000750502">
    <property type="component" value="Unassembled WGS sequence"/>
</dbReference>
<keyword evidence="2" id="KW-0804">Transcription</keyword>
<dbReference type="Pfam" id="PF00172">
    <property type="entry name" value="Zn_clus"/>
    <property type="match status" value="1"/>
</dbReference>
<protein>
    <recommendedName>
        <fullName evidence="5">Zn(2)-C6 fungal-type domain-containing protein</fullName>
    </recommendedName>
</protein>
<evidence type="ECO:0000256" key="4">
    <source>
        <dbReference type="SAM" id="MobiDB-lite"/>
    </source>
</evidence>
<dbReference type="GO" id="GO:0000435">
    <property type="term" value="P:positive regulation of transcription from RNA polymerase II promoter by galactose"/>
    <property type="evidence" value="ECO:0007669"/>
    <property type="project" value="TreeGrafter"/>
</dbReference>
<dbReference type="CDD" id="cd00067">
    <property type="entry name" value="GAL4"/>
    <property type="match status" value="1"/>
</dbReference>
<evidence type="ECO:0000256" key="2">
    <source>
        <dbReference type="ARBA" id="ARBA00023163"/>
    </source>
</evidence>
<organism evidence="6 7">
    <name type="scientific">Fusarium xylarioides</name>
    <dbReference type="NCBI Taxonomy" id="221167"/>
    <lineage>
        <taxon>Eukaryota</taxon>
        <taxon>Fungi</taxon>
        <taxon>Dikarya</taxon>
        <taxon>Ascomycota</taxon>
        <taxon>Pezizomycotina</taxon>
        <taxon>Sordariomycetes</taxon>
        <taxon>Hypocreomycetidae</taxon>
        <taxon>Hypocreales</taxon>
        <taxon>Nectriaceae</taxon>
        <taxon>Fusarium</taxon>
        <taxon>Fusarium fujikuroi species complex</taxon>
    </lineage>
</organism>
<dbReference type="CDD" id="cd12148">
    <property type="entry name" value="fungal_TF_MHR"/>
    <property type="match status" value="1"/>
</dbReference>
<evidence type="ECO:0000313" key="6">
    <source>
        <dbReference type="EMBL" id="KAG5766508.1"/>
    </source>
</evidence>
<dbReference type="GO" id="GO:0008270">
    <property type="term" value="F:zinc ion binding"/>
    <property type="evidence" value="ECO:0007669"/>
    <property type="project" value="InterPro"/>
</dbReference>
<dbReference type="GO" id="GO:0000978">
    <property type="term" value="F:RNA polymerase II cis-regulatory region sequence-specific DNA binding"/>
    <property type="evidence" value="ECO:0007669"/>
    <property type="project" value="TreeGrafter"/>
</dbReference>
<dbReference type="GO" id="GO:0005634">
    <property type="term" value="C:nucleus"/>
    <property type="evidence" value="ECO:0007669"/>
    <property type="project" value="TreeGrafter"/>
</dbReference>
<dbReference type="PROSITE" id="PS50048">
    <property type="entry name" value="ZN2_CY6_FUNGAL_2"/>
    <property type="match status" value="1"/>
</dbReference>
<dbReference type="AlphaFoldDB" id="A0A9P7HU21"/>
<name>A0A9P7HU21_9HYPO</name>
<dbReference type="Gene3D" id="4.10.240.10">
    <property type="entry name" value="Zn(2)-C6 fungal-type DNA-binding domain"/>
    <property type="match status" value="1"/>
</dbReference>
<dbReference type="EMBL" id="JADFTT010000154">
    <property type="protein sequence ID" value="KAG5766508.1"/>
    <property type="molecule type" value="Genomic_DNA"/>
</dbReference>
<evidence type="ECO:0000313" key="7">
    <source>
        <dbReference type="Proteomes" id="UP000750502"/>
    </source>
</evidence>
<dbReference type="SUPFAM" id="SSF57701">
    <property type="entry name" value="Zn2/Cys6 DNA-binding domain"/>
    <property type="match status" value="1"/>
</dbReference>
<proteinExistence type="predicted"/>
<keyword evidence="7" id="KW-1185">Reference proteome</keyword>
<feature type="region of interest" description="Disordered" evidence="4">
    <location>
        <begin position="161"/>
        <end position="181"/>
    </location>
</feature>
<comment type="caution">
    <text evidence="6">The sequence shown here is derived from an EMBL/GenBank/DDBJ whole genome shotgun (WGS) entry which is preliminary data.</text>
</comment>
<reference evidence="6" key="1">
    <citation type="journal article" date="2020" name="bioRxiv">
        <title>Historical genomics reveals the evolutionary mechanisms behind multiple outbreaks of the host-specific coffee wilt pathogen Fusarium xylarioides.</title>
        <authorList>
            <person name="Peck D."/>
            <person name="Nowell R.W."/>
            <person name="Flood J."/>
            <person name="Ryan M.J."/>
            <person name="Barraclough T.G."/>
        </authorList>
    </citation>
    <scope>NUCLEOTIDE SEQUENCE</scope>
    <source>
        <strain evidence="6">IMI 127659i</strain>
    </source>
</reference>
<evidence type="ECO:0000256" key="1">
    <source>
        <dbReference type="ARBA" id="ARBA00023015"/>
    </source>
</evidence>
<gene>
    <name evidence="6" type="ORF">H9Q72_005436</name>
</gene>